<proteinExistence type="predicted"/>
<dbReference type="EMBL" id="JBHRUV010000031">
    <property type="protein sequence ID" value="MFC3266153.1"/>
    <property type="molecule type" value="Genomic_DNA"/>
</dbReference>
<evidence type="ECO:0000256" key="1">
    <source>
        <dbReference type="SAM" id="SignalP"/>
    </source>
</evidence>
<evidence type="ECO:0000313" key="2">
    <source>
        <dbReference type="EMBL" id="MFC3266153.1"/>
    </source>
</evidence>
<keyword evidence="3" id="KW-1185">Reference proteome</keyword>
<dbReference type="RefSeq" id="WP_376830744.1">
    <property type="nucleotide sequence ID" value="NZ_JBHLWR010000006.1"/>
</dbReference>
<dbReference type="Proteomes" id="UP001595536">
    <property type="component" value="Unassembled WGS sequence"/>
</dbReference>
<dbReference type="Pfam" id="PF08904">
    <property type="entry name" value="EipB_like"/>
    <property type="match status" value="1"/>
</dbReference>
<keyword evidence="1" id="KW-0732">Signal</keyword>
<dbReference type="InterPro" id="IPR015000">
    <property type="entry name" value="EipB-like"/>
</dbReference>
<sequence>MQAKMKAAARSVAGCAMAAALAAGVWGAAAAAPAGGRQTRELPPLAPHEAVYALSLADGRGRFASAGGEVAYSYAGDACAGYDFRLRQELELEPHEGEPVKLGVVARTAEDAAGARLRFRQATVRGQGEAELVEGSARRTGGAGEAPGLAVSLTAPQAKRLAFSGEILFPAAYTRRLLAAARAGERTMAARLYEPGENGETVYDVFAVIGPRAPAGPGRKTGEAGRRAGLDRLDRWPVTVSYYGPGPGERTPEYSVAFDLYDNGVSGDMRLNLGEVSLDAKLTGLKVTGDGRCAAAARRK</sequence>
<feature type="signal peptide" evidence="1">
    <location>
        <begin position="1"/>
        <end position="22"/>
    </location>
</feature>
<reference evidence="3" key="1">
    <citation type="journal article" date="2019" name="Int. J. Syst. Evol. Microbiol.">
        <title>The Global Catalogue of Microorganisms (GCM) 10K type strain sequencing project: providing services to taxonomists for standard genome sequencing and annotation.</title>
        <authorList>
            <consortium name="The Broad Institute Genomics Platform"/>
            <consortium name="The Broad Institute Genome Sequencing Center for Infectious Disease"/>
            <person name="Wu L."/>
            <person name="Ma J."/>
        </authorList>
    </citation>
    <scope>NUCLEOTIDE SEQUENCE [LARGE SCALE GENOMIC DNA]</scope>
    <source>
        <strain evidence="3">CCM 7941</strain>
    </source>
</reference>
<feature type="chain" id="PRO_5047145473" evidence="1">
    <location>
        <begin position="23"/>
        <end position="300"/>
    </location>
</feature>
<gene>
    <name evidence="2" type="ORF">ACFOEX_07285</name>
</gene>
<protein>
    <submittedName>
        <fullName evidence="2">EipB family protein</fullName>
    </submittedName>
</protein>
<evidence type="ECO:0000313" key="3">
    <source>
        <dbReference type="Proteomes" id="UP001595536"/>
    </source>
</evidence>
<comment type="caution">
    <text evidence="2">The sequence shown here is derived from an EMBL/GenBank/DDBJ whole genome shotgun (WGS) entry which is preliminary data.</text>
</comment>
<name>A0ABV7LEG8_9HYPH</name>
<accession>A0ABV7LEG8</accession>
<organism evidence="2 3">
    <name type="scientific">Camelimonas abortus</name>
    <dbReference type="NCBI Taxonomy" id="1017184"/>
    <lineage>
        <taxon>Bacteria</taxon>
        <taxon>Pseudomonadati</taxon>
        <taxon>Pseudomonadota</taxon>
        <taxon>Alphaproteobacteria</taxon>
        <taxon>Hyphomicrobiales</taxon>
        <taxon>Chelatococcaceae</taxon>
        <taxon>Camelimonas</taxon>
    </lineage>
</organism>